<evidence type="ECO:0000313" key="4">
    <source>
        <dbReference type="Proteomes" id="UP000539642"/>
    </source>
</evidence>
<protein>
    <submittedName>
        <fullName evidence="3">Nucleotide-binding universal stress UspA family protein</fullName>
    </submittedName>
</protein>
<evidence type="ECO:0000256" key="1">
    <source>
        <dbReference type="ARBA" id="ARBA00008791"/>
    </source>
</evidence>
<reference evidence="3 4" key="1">
    <citation type="submission" date="2020-08" db="EMBL/GenBank/DDBJ databases">
        <title>Genomic Encyclopedia of Type Strains, Phase IV (KMG-IV): sequencing the most valuable type-strain genomes for metagenomic binning, comparative biology and taxonomic classification.</title>
        <authorList>
            <person name="Goeker M."/>
        </authorList>
    </citation>
    <scope>NUCLEOTIDE SEQUENCE [LARGE SCALE GENOMIC DNA]</scope>
    <source>
        <strain evidence="3 4">DSM 28570</strain>
    </source>
</reference>
<dbReference type="PANTHER" id="PTHR46268:SF6">
    <property type="entry name" value="UNIVERSAL STRESS PROTEIN UP12"/>
    <property type="match status" value="1"/>
</dbReference>
<dbReference type="PRINTS" id="PR01438">
    <property type="entry name" value="UNVRSLSTRESS"/>
</dbReference>
<dbReference type="Gene3D" id="3.40.50.620">
    <property type="entry name" value="HUPs"/>
    <property type="match status" value="1"/>
</dbReference>
<dbReference type="EMBL" id="JACHEO010000014">
    <property type="protein sequence ID" value="MBB5348679.1"/>
    <property type="molecule type" value="Genomic_DNA"/>
</dbReference>
<dbReference type="InterPro" id="IPR006016">
    <property type="entry name" value="UspA"/>
</dbReference>
<dbReference type="CDD" id="cd00293">
    <property type="entry name" value="USP-like"/>
    <property type="match status" value="1"/>
</dbReference>
<comment type="similarity">
    <text evidence="1">Belongs to the universal stress protein A family.</text>
</comment>
<name>A0A840V4L5_9BACT</name>
<organism evidence="3 4">
    <name type="scientific">Desulfoprunum benzoelyticum</name>
    <dbReference type="NCBI Taxonomy" id="1506996"/>
    <lineage>
        <taxon>Bacteria</taxon>
        <taxon>Pseudomonadati</taxon>
        <taxon>Thermodesulfobacteriota</taxon>
        <taxon>Desulfobulbia</taxon>
        <taxon>Desulfobulbales</taxon>
        <taxon>Desulfobulbaceae</taxon>
        <taxon>Desulfoprunum</taxon>
    </lineage>
</organism>
<sequence length="172" mass="18816">MSIEYKTILFTSNLSAASRTAFRHALLLANQFDAKLILLHVMERSPSNYESYMIGLFGQERLQQVLKNNTEEAKHALVGKVTPKQMARTALSEFSKENETGEENYVVPPSQIVVKEGGVVEVILEQAAEKKCDLIVMGASEGLLSSSSVGGNIKSVLKNSKIPVLVVPVSHE</sequence>
<comment type="caution">
    <text evidence="3">The sequence shown here is derived from an EMBL/GenBank/DDBJ whole genome shotgun (WGS) entry which is preliminary data.</text>
</comment>
<dbReference type="Proteomes" id="UP000539642">
    <property type="component" value="Unassembled WGS sequence"/>
</dbReference>
<dbReference type="AlphaFoldDB" id="A0A840V4L5"/>
<evidence type="ECO:0000313" key="3">
    <source>
        <dbReference type="EMBL" id="MBB5348679.1"/>
    </source>
</evidence>
<dbReference type="PANTHER" id="PTHR46268">
    <property type="entry name" value="STRESS RESPONSE PROTEIN NHAX"/>
    <property type="match status" value="1"/>
</dbReference>
<proteinExistence type="inferred from homology"/>
<dbReference type="RefSeq" id="WP_183351514.1">
    <property type="nucleotide sequence ID" value="NZ_JACHEO010000014.1"/>
</dbReference>
<dbReference type="InterPro" id="IPR014729">
    <property type="entry name" value="Rossmann-like_a/b/a_fold"/>
</dbReference>
<feature type="domain" description="UspA" evidence="2">
    <location>
        <begin position="5"/>
        <end position="168"/>
    </location>
</feature>
<keyword evidence="4" id="KW-1185">Reference proteome</keyword>
<dbReference type="SUPFAM" id="SSF52402">
    <property type="entry name" value="Adenine nucleotide alpha hydrolases-like"/>
    <property type="match status" value="1"/>
</dbReference>
<dbReference type="InterPro" id="IPR006015">
    <property type="entry name" value="Universal_stress_UspA"/>
</dbReference>
<evidence type="ECO:0000259" key="2">
    <source>
        <dbReference type="Pfam" id="PF00582"/>
    </source>
</evidence>
<gene>
    <name evidence="3" type="ORF">HNQ81_002419</name>
</gene>
<dbReference type="Pfam" id="PF00582">
    <property type="entry name" value="Usp"/>
    <property type="match status" value="1"/>
</dbReference>
<accession>A0A840V4L5</accession>